<sequence length="527" mass="60593">MQKPSGDYTVRGCDHGDVQFRDLRDFRNDTDATYLRNLETLCSALNPTQYSSRRLETGIVKPTIFLGLRYTLGCPAMFPLDIMHLADLNDTDLFVSLWQGKIKWYGDDNPSGWEWVVLTSKMWDLHGESITLCTAYLPVSFGRAPRNPAQKINSGYKAWEYCIWFYGLGPTLLRNILPEKYWRNYCQLVRGLRLAKQYSLTHDEVNKANRMLSFFVKDFERLYVQRNPNRIHFVRQSIHILTHLAPEIFRVGPLTCYAQWVMETLIGNLGLEIGSLVDPYTNISNCGVLRAQLVAMYSLLPEIVPVPEKLLRTLPMHALDLGDSYAFLPRRDSIECEITTSEAKALKTYWIKKKWPNAGGFHNCLRRHGKLLLPNDQKVRSVWNESLSDRANRRRATIAKFLDDEGTTQYGEVQYFFALRFGDECYPLAMVSIFSNPDQDLLEKSYGTVHMCYYQGQDALQVIGVKKIKALVAMVPDFQISGDKVIAEDNKFFLVKKPSLQGQEFFGLDDLGEQDDDDNDDMVMNEL</sequence>
<dbReference type="PANTHER" id="PTHR46579:SF1">
    <property type="entry name" value="F5_8 TYPE C DOMAIN-CONTAINING PROTEIN"/>
    <property type="match status" value="1"/>
</dbReference>
<name>A0ABR3EST3_9AGAR</name>
<feature type="compositionally biased region" description="Acidic residues" evidence="1">
    <location>
        <begin position="510"/>
        <end position="527"/>
    </location>
</feature>
<proteinExistence type="predicted"/>
<feature type="region of interest" description="Disordered" evidence="1">
    <location>
        <begin position="508"/>
        <end position="527"/>
    </location>
</feature>
<gene>
    <name evidence="2" type="ORF">V5O48_016040</name>
</gene>
<accession>A0ABR3EST3</accession>
<evidence type="ECO:0000256" key="1">
    <source>
        <dbReference type="SAM" id="MobiDB-lite"/>
    </source>
</evidence>
<evidence type="ECO:0000313" key="2">
    <source>
        <dbReference type="EMBL" id="KAL0565973.1"/>
    </source>
</evidence>
<evidence type="ECO:0000313" key="3">
    <source>
        <dbReference type="Proteomes" id="UP001465976"/>
    </source>
</evidence>
<dbReference type="PANTHER" id="PTHR46579">
    <property type="entry name" value="F5/8 TYPE C DOMAIN-CONTAINING PROTEIN-RELATED"/>
    <property type="match status" value="1"/>
</dbReference>
<comment type="caution">
    <text evidence="2">The sequence shown here is derived from an EMBL/GenBank/DDBJ whole genome shotgun (WGS) entry which is preliminary data.</text>
</comment>
<protein>
    <submittedName>
        <fullName evidence="2">Uncharacterized protein</fullName>
    </submittedName>
</protein>
<keyword evidence="3" id="KW-1185">Reference proteome</keyword>
<dbReference type="Proteomes" id="UP001465976">
    <property type="component" value="Unassembled WGS sequence"/>
</dbReference>
<reference evidence="2 3" key="1">
    <citation type="submission" date="2024-02" db="EMBL/GenBank/DDBJ databases">
        <title>A draft genome for the cacao thread blight pathogen Marasmius crinis-equi.</title>
        <authorList>
            <person name="Cohen S.P."/>
            <person name="Baruah I.K."/>
            <person name="Amoako-Attah I."/>
            <person name="Bukari Y."/>
            <person name="Meinhardt L.W."/>
            <person name="Bailey B.A."/>
        </authorList>
    </citation>
    <scope>NUCLEOTIDE SEQUENCE [LARGE SCALE GENOMIC DNA]</scope>
    <source>
        <strain evidence="2 3">GH-76</strain>
    </source>
</reference>
<organism evidence="2 3">
    <name type="scientific">Marasmius crinis-equi</name>
    <dbReference type="NCBI Taxonomy" id="585013"/>
    <lineage>
        <taxon>Eukaryota</taxon>
        <taxon>Fungi</taxon>
        <taxon>Dikarya</taxon>
        <taxon>Basidiomycota</taxon>
        <taxon>Agaricomycotina</taxon>
        <taxon>Agaricomycetes</taxon>
        <taxon>Agaricomycetidae</taxon>
        <taxon>Agaricales</taxon>
        <taxon>Marasmiineae</taxon>
        <taxon>Marasmiaceae</taxon>
        <taxon>Marasmius</taxon>
    </lineage>
</organism>
<dbReference type="EMBL" id="JBAHYK010002054">
    <property type="protein sequence ID" value="KAL0565973.1"/>
    <property type="molecule type" value="Genomic_DNA"/>
</dbReference>